<feature type="coiled-coil region" evidence="1">
    <location>
        <begin position="29"/>
        <end position="95"/>
    </location>
</feature>
<dbReference type="GO" id="GO:0006890">
    <property type="term" value="P:retrograde vesicle-mediated transport, Golgi to endoplasmic reticulum"/>
    <property type="evidence" value="ECO:0007669"/>
    <property type="project" value="InterPro"/>
</dbReference>
<dbReference type="PANTHER" id="PTHR13520">
    <property type="entry name" value="RAD50-INTERACTING PROTEIN 1 RINT-1"/>
    <property type="match status" value="1"/>
</dbReference>
<proteinExistence type="predicted"/>
<name>A0A1S3HZV2_LINAN</name>
<dbReference type="GeneID" id="106159707"/>
<dbReference type="InParanoid" id="A0A1S3HZV2"/>
<accession>A0A1S3HZV2</accession>
<evidence type="ECO:0000313" key="2">
    <source>
        <dbReference type="Proteomes" id="UP000085678"/>
    </source>
</evidence>
<keyword evidence="1" id="KW-0175">Coiled coil</keyword>
<dbReference type="GO" id="GO:0060628">
    <property type="term" value="P:regulation of ER to Golgi vesicle-mediated transport"/>
    <property type="evidence" value="ECO:0007669"/>
    <property type="project" value="TreeGrafter"/>
</dbReference>
<dbReference type="OrthoDB" id="2189254at2759"/>
<dbReference type="InterPro" id="IPR007528">
    <property type="entry name" value="RINT1_Tip20"/>
</dbReference>
<protein>
    <submittedName>
        <fullName evidence="3">RAD50-interacting protein 1-like</fullName>
    </submittedName>
</protein>
<dbReference type="PANTHER" id="PTHR13520:SF0">
    <property type="entry name" value="RAD50-INTERACTING PROTEIN 1"/>
    <property type="match status" value="1"/>
</dbReference>
<dbReference type="RefSeq" id="XP_013391540.1">
    <property type="nucleotide sequence ID" value="XM_013536086.1"/>
</dbReference>
<dbReference type="STRING" id="7574.A0A1S3HZV2"/>
<sequence length="816" mass="93068">MSAPIGENRVENEIMDIINSEFSEDVKSLSKVREVREKLRHTKELLESQISLKSSEVPSKIRTAVKDAEEARNRIASLSAEQEQVRDAILEHNRQVEPIIFRVSQLTTQVEELEKYAKYLQWIVKIEELSSEIQTALIIENVDQSIAQFAEMGRLVQYLQSSSCQNLVKFSQNTLLFWYKIFRDRLSGEFDEVLKALGWPFIAAIVKLKDKETEVQNASGKFKTLCRQLLLLRLPEGLHPENQGLQQHPVLRSLPGWRPIPLPIQLLLKPLRKRFRFHFYGNKQTNSLDKPEWYLTQVLGWLRDHNEFLRVNVQPVIKKEGLDSMDSRAEFARGLVLLVLEKMVVDIPELMFDEQQFSHFIDEVLSFDKELRNSFGYPNSEPGCLHVLCHDEPFQKWIAIEKKFAMEKVDAVLTSPTAWEAQYSADVDDMKTPESAEAFLTLVLTITDRYKPLPYPTCKLRFLDLELELLDDFRIRLLQIKREQENTGNPLDKCYCAILNAVNYIIEVLKEWSELLFFLQLQYFRLESQSTEAIEGDVPMSPAALGDDVDTSRAEDMGELSTSNFQMPDTFDESKLEDLTGSVFDRLIEYFEITKNEMLKIILKYVSDDVKARSRPYRKDRWLSLPSLKEFTSPTLSPSACEMFLVLKEHLHSVEKLLSKPLFNLFWKKLAEELDQYLYDKPAAEYVVVDSESNIQVQNIEVVGTAQDNTTQYVILNQPDGNTIAVATSDPTSILDSLSSMASMSTTPTMTTVTASGQVPGLTSDDVTIVTHSEELPDDVLEGLVGTSGGEVTQVVQGLETHPVNIDDAVVGLVDS</sequence>
<dbReference type="GO" id="GO:0070939">
    <property type="term" value="C:Dsl1/NZR complex"/>
    <property type="evidence" value="ECO:0007669"/>
    <property type="project" value="InterPro"/>
</dbReference>
<evidence type="ECO:0000256" key="1">
    <source>
        <dbReference type="SAM" id="Coils"/>
    </source>
</evidence>
<dbReference type="Proteomes" id="UP000085678">
    <property type="component" value="Unplaced"/>
</dbReference>
<organism evidence="2 3">
    <name type="scientific">Lingula anatina</name>
    <name type="common">Brachiopod</name>
    <name type="synonym">Lingula unguis</name>
    <dbReference type="NCBI Taxonomy" id="7574"/>
    <lineage>
        <taxon>Eukaryota</taxon>
        <taxon>Metazoa</taxon>
        <taxon>Spiralia</taxon>
        <taxon>Lophotrochozoa</taxon>
        <taxon>Brachiopoda</taxon>
        <taxon>Linguliformea</taxon>
        <taxon>Lingulata</taxon>
        <taxon>Lingulida</taxon>
        <taxon>Linguloidea</taxon>
        <taxon>Lingulidae</taxon>
        <taxon>Lingula</taxon>
    </lineage>
</organism>
<gene>
    <name evidence="3" type="primary">LOC106159707</name>
</gene>
<dbReference type="AlphaFoldDB" id="A0A1S3HZV2"/>
<dbReference type="PROSITE" id="PS51386">
    <property type="entry name" value="RINT1_TIP20"/>
    <property type="match status" value="1"/>
</dbReference>
<dbReference type="FunCoup" id="A0A1S3HZV2">
    <property type="interactions" value="3196"/>
</dbReference>
<reference evidence="3" key="1">
    <citation type="submission" date="2025-08" db="UniProtKB">
        <authorList>
            <consortium name="RefSeq"/>
        </authorList>
    </citation>
    <scope>IDENTIFICATION</scope>
    <source>
        <tissue evidence="3">Gonads</tissue>
    </source>
</reference>
<dbReference type="KEGG" id="lak:106159707"/>
<dbReference type="Pfam" id="PF04437">
    <property type="entry name" value="RINT1_TIP1"/>
    <property type="match status" value="1"/>
</dbReference>
<evidence type="ECO:0000313" key="3">
    <source>
        <dbReference type="RefSeq" id="XP_013391540.1"/>
    </source>
</evidence>
<dbReference type="GO" id="GO:0006888">
    <property type="term" value="P:endoplasmic reticulum to Golgi vesicle-mediated transport"/>
    <property type="evidence" value="ECO:0007669"/>
    <property type="project" value="InterPro"/>
</dbReference>
<keyword evidence="2" id="KW-1185">Reference proteome</keyword>